<organism evidence="1 2">
    <name type="scientific">Chryseobacterium aquifrigidense</name>
    <dbReference type="NCBI Taxonomy" id="558021"/>
    <lineage>
        <taxon>Bacteria</taxon>
        <taxon>Pseudomonadati</taxon>
        <taxon>Bacteroidota</taxon>
        <taxon>Flavobacteriia</taxon>
        <taxon>Flavobacteriales</taxon>
        <taxon>Weeksellaceae</taxon>
        <taxon>Chryseobacterium group</taxon>
        <taxon>Chryseobacterium</taxon>
    </lineage>
</organism>
<reference evidence="1 2" key="1">
    <citation type="submission" date="2019-06" db="EMBL/GenBank/DDBJ databases">
        <title>Sorghum-associated microbial communities from plants grown in Nebraska, USA.</title>
        <authorList>
            <person name="Schachtman D."/>
        </authorList>
    </citation>
    <scope>NUCLEOTIDE SEQUENCE [LARGE SCALE GENOMIC DNA]</scope>
    <source>
        <strain evidence="1 2">110</strain>
    </source>
</reference>
<dbReference type="Proteomes" id="UP000316437">
    <property type="component" value="Unassembled WGS sequence"/>
</dbReference>
<protein>
    <submittedName>
        <fullName evidence="1">Uncharacterized protein</fullName>
    </submittedName>
</protein>
<accession>A0A543E9Z1</accession>
<evidence type="ECO:0000313" key="2">
    <source>
        <dbReference type="Proteomes" id="UP000316437"/>
    </source>
</evidence>
<dbReference type="EMBL" id="VFPD01000003">
    <property type="protein sequence ID" value="TQM18336.1"/>
    <property type="molecule type" value="Genomic_DNA"/>
</dbReference>
<name>A0A543E9Z1_9FLAO</name>
<sequence length="81" mass="9364">MCNCSKPITKTECQILRKYVNDPEGRTFIYHVFDGERGLEIAQVPQGINPNQIAIAREFIGSDGLPEWYYVKEHPCLYEKT</sequence>
<dbReference type="AlphaFoldDB" id="A0A543E9Z1"/>
<proteinExistence type="predicted"/>
<gene>
    <name evidence="1" type="ORF">FB551_4117</name>
</gene>
<keyword evidence="2" id="KW-1185">Reference proteome</keyword>
<evidence type="ECO:0000313" key="1">
    <source>
        <dbReference type="EMBL" id="TQM18336.1"/>
    </source>
</evidence>
<comment type="caution">
    <text evidence="1">The sequence shown here is derived from an EMBL/GenBank/DDBJ whole genome shotgun (WGS) entry which is preliminary data.</text>
</comment>